<dbReference type="InterPro" id="IPR036397">
    <property type="entry name" value="RNaseH_sf"/>
</dbReference>
<organism evidence="1 2">
    <name type="scientific">Schistosoma mattheei</name>
    <dbReference type="NCBI Taxonomy" id="31246"/>
    <lineage>
        <taxon>Eukaryota</taxon>
        <taxon>Metazoa</taxon>
        <taxon>Spiralia</taxon>
        <taxon>Lophotrochozoa</taxon>
        <taxon>Platyhelminthes</taxon>
        <taxon>Trematoda</taxon>
        <taxon>Digenea</taxon>
        <taxon>Strigeidida</taxon>
        <taxon>Schistosomatoidea</taxon>
        <taxon>Schistosomatidae</taxon>
        <taxon>Schistosoma</taxon>
    </lineage>
</organism>
<dbReference type="AlphaFoldDB" id="A0A183PSP5"/>
<protein>
    <submittedName>
        <fullName evidence="1">Uncharacterized protein</fullName>
    </submittedName>
</protein>
<evidence type="ECO:0000313" key="1">
    <source>
        <dbReference type="EMBL" id="VDP74072.1"/>
    </source>
</evidence>
<dbReference type="STRING" id="31246.A0A183PSP5"/>
<name>A0A183PSP5_9TREM</name>
<proteinExistence type="predicted"/>
<keyword evidence="2" id="KW-1185">Reference proteome</keyword>
<dbReference type="PANTHER" id="PTHR38681">
    <property type="entry name" value="RETROVIRUS-RELATED POL POLYPROTEIN FROM TRANSPOSON 412-LIKE PROTEIN-RELATED"/>
    <property type="match status" value="1"/>
</dbReference>
<dbReference type="EMBL" id="UZAL01038639">
    <property type="protein sequence ID" value="VDP74072.1"/>
    <property type="molecule type" value="Genomic_DNA"/>
</dbReference>
<evidence type="ECO:0000313" key="2">
    <source>
        <dbReference type="Proteomes" id="UP000269396"/>
    </source>
</evidence>
<reference evidence="1 2" key="1">
    <citation type="submission" date="2018-11" db="EMBL/GenBank/DDBJ databases">
        <authorList>
            <consortium name="Pathogen Informatics"/>
        </authorList>
    </citation>
    <scope>NUCLEOTIDE SEQUENCE [LARGE SCALE GENOMIC DNA]</scope>
    <source>
        <strain>Denwood</strain>
        <strain evidence="2">Zambia</strain>
    </source>
</reference>
<dbReference type="Gene3D" id="3.30.420.10">
    <property type="entry name" value="Ribonuclease H-like superfamily/Ribonuclease H"/>
    <property type="match status" value="1"/>
</dbReference>
<dbReference type="GO" id="GO:0003676">
    <property type="term" value="F:nucleic acid binding"/>
    <property type="evidence" value="ECO:0007669"/>
    <property type="project" value="InterPro"/>
</dbReference>
<accession>A0A183PSP5</accession>
<gene>
    <name evidence="1" type="ORF">SMTD_LOCUS17384</name>
</gene>
<dbReference type="PANTHER" id="PTHR38681:SF1">
    <property type="entry name" value="RETROVIRUS-RELATED POL POLYPROTEIN FROM TRANSPOSON 412-LIKE PROTEIN"/>
    <property type="match status" value="1"/>
</dbReference>
<sequence>MNWLLDIECIRTTAYHLASIGLVEQFHRPLKRALGAHENDSYETSPLVLLGIRRSLKADIQCSAAKRVYATTLRLPGEFFTPLSSDDFGQLDYVQRPSEFMRTLPPVSTRIQHRQVALLQELSTFSHVFIRVDSVKKNLATALRRTFSRDFSSRNDIQG</sequence>
<dbReference type="Proteomes" id="UP000269396">
    <property type="component" value="Unassembled WGS sequence"/>
</dbReference>